<dbReference type="EMBL" id="JABVXQ010000003">
    <property type="protein sequence ID" value="KAF6119771.1"/>
    <property type="molecule type" value="Genomic_DNA"/>
</dbReference>
<protein>
    <submittedName>
        <fullName evidence="1">Uncharacterized protein</fullName>
    </submittedName>
</protein>
<gene>
    <name evidence="1" type="ORF">HJG60_010182</name>
</gene>
<dbReference type="Proteomes" id="UP000664940">
    <property type="component" value="Unassembled WGS sequence"/>
</dbReference>
<evidence type="ECO:0000313" key="1">
    <source>
        <dbReference type="EMBL" id="KAF6119771.1"/>
    </source>
</evidence>
<sequence length="131" mass="14105">MLKDTRGKLMNILLRSSPETYPKTPVFRKQVKTLETKDANAHSPLSTLRSLLSSGVYLCLLSPKGSQGTCNRGSCGQQKLMPGYPPSEPGTESCHPFAFVTCFLSLACLTSVDITSLLASRQASLGSLLLL</sequence>
<proteinExistence type="predicted"/>
<reference evidence="1 2" key="1">
    <citation type="journal article" date="2020" name="Nature">
        <title>Six reference-quality genomes reveal evolution of bat adaptations.</title>
        <authorList>
            <person name="Jebb D."/>
            <person name="Huang Z."/>
            <person name="Pippel M."/>
            <person name="Hughes G.M."/>
            <person name="Lavrichenko K."/>
            <person name="Devanna P."/>
            <person name="Winkler S."/>
            <person name="Jermiin L.S."/>
            <person name="Skirmuntt E.C."/>
            <person name="Katzourakis A."/>
            <person name="Burkitt-Gray L."/>
            <person name="Ray D.A."/>
            <person name="Sullivan K.A.M."/>
            <person name="Roscito J.G."/>
            <person name="Kirilenko B.M."/>
            <person name="Davalos L.M."/>
            <person name="Corthals A.P."/>
            <person name="Power M.L."/>
            <person name="Jones G."/>
            <person name="Ransome R.D."/>
            <person name="Dechmann D.K.N."/>
            <person name="Locatelli A.G."/>
            <person name="Puechmaille S.J."/>
            <person name="Fedrigo O."/>
            <person name="Jarvis E.D."/>
            <person name="Hiller M."/>
            <person name="Vernes S.C."/>
            <person name="Myers E.W."/>
            <person name="Teeling E.C."/>
        </authorList>
    </citation>
    <scope>NUCLEOTIDE SEQUENCE [LARGE SCALE GENOMIC DNA]</scope>
    <source>
        <strain evidence="1">Bat1K_MPI-CBG_1</strain>
    </source>
</reference>
<organism evidence="1 2">
    <name type="scientific">Phyllostomus discolor</name>
    <name type="common">pale spear-nosed bat</name>
    <dbReference type="NCBI Taxonomy" id="89673"/>
    <lineage>
        <taxon>Eukaryota</taxon>
        <taxon>Metazoa</taxon>
        <taxon>Chordata</taxon>
        <taxon>Craniata</taxon>
        <taxon>Vertebrata</taxon>
        <taxon>Euteleostomi</taxon>
        <taxon>Mammalia</taxon>
        <taxon>Eutheria</taxon>
        <taxon>Laurasiatheria</taxon>
        <taxon>Chiroptera</taxon>
        <taxon>Yangochiroptera</taxon>
        <taxon>Phyllostomidae</taxon>
        <taxon>Phyllostominae</taxon>
        <taxon>Phyllostomus</taxon>
    </lineage>
</organism>
<accession>A0A834EJQ4</accession>
<evidence type="ECO:0000313" key="2">
    <source>
        <dbReference type="Proteomes" id="UP000664940"/>
    </source>
</evidence>
<comment type="caution">
    <text evidence="1">The sequence shown here is derived from an EMBL/GenBank/DDBJ whole genome shotgun (WGS) entry which is preliminary data.</text>
</comment>
<name>A0A834EJQ4_9CHIR</name>
<dbReference type="AlphaFoldDB" id="A0A834EJQ4"/>